<reference evidence="3 4" key="1">
    <citation type="submission" date="2020-09" db="EMBL/GenBank/DDBJ databases">
        <title>De no assembly of potato wild relative species, Solanum commersonii.</title>
        <authorList>
            <person name="Cho K."/>
        </authorList>
    </citation>
    <scope>NUCLEOTIDE SEQUENCE [LARGE SCALE GENOMIC DNA]</scope>
    <source>
        <strain evidence="3">LZ3.2</strain>
        <tissue evidence="3">Leaf</tissue>
    </source>
</reference>
<proteinExistence type="predicted"/>
<organism evidence="3 4">
    <name type="scientific">Solanum commersonii</name>
    <name type="common">Commerson's wild potato</name>
    <name type="synonym">Commerson's nightshade</name>
    <dbReference type="NCBI Taxonomy" id="4109"/>
    <lineage>
        <taxon>Eukaryota</taxon>
        <taxon>Viridiplantae</taxon>
        <taxon>Streptophyta</taxon>
        <taxon>Embryophyta</taxon>
        <taxon>Tracheophyta</taxon>
        <taxon>Spermatophyta</taxon>
        <taxon>Magnoliopsida</taxon>
        <taxon>eudicotyledons</taxon>
        <taxon>Gunneridae</taxon>
        <taxon>Pentapetalae</taxon>
        <taxon>asterids</taxon>
        <taxon>lamiids</taxon>
        <taxon>Solanales</taxon>
        <taxon>Solanaceae</taxon>
        <taxon>Solanoideae</taxon>
        <taxon>Solaneae</taxon>
        <taxon>Solanum</taxon>
    </lineage>
</organism>
<evidence type="ECO:0000259" key="2">
    <source>
        <dbReference type="SMART" id="SM00848"/>
    </source>
</evidence>
<gene>
    <name evidence="3" type="ORF">H5410_037328</name>
</gene>
<dbReference type="EMBL" id="JACXVP010000007">
    <property type="protein sequence ID" value="KAG5596096.1"/>
    <property type="molecule type" value="Genomic_DNA"/>
</dbReference>
<dbReference type="Gene3D" id="1.10.287.2250">
    <property type="match status" value="1"/>
</dbReference>
<dbReference type="Proteomes" id="UP000824120">
    <property type="component" value="Chromosome 7"/>
</dbReference>
<dbReference type="SUPFAM" id="SSF54001">
    <property type="entry name" value="Cysteine proteinases"/>
    <property type="match status" value="1"/>
</dbReference>
<evidence type="ECO:0000256" key="1">
    <source>
        <dbReference type="SAM" id="SignalP"/>
    </source>
</evidence>
<dbReference type="OrthoDB" id="10253408at2759"/>
<dbReference type="InterPro" id="IPR038765">
    <property type="entry name" value="Papain-like_cys_pep_sf"/>
</dbReference>
<accession>A0A9J5Y972</accession>
<comment type="caution">
    <text evidence="3">The sequence shown here is derived from an EMBL/GenBank/DDBJ whole genome shotgun (WGS) entry which is preliminary data.</text>
</comment>
<feature type="signal peptide" evidence="1">
    <location>
        <begin position="1"/>
        <end position="20"/>
    </location>
</feature>
<keyword evidence="4" id="KW-1185">Reference proteome</keyword>
<dbReference type="InterPro" id="IPR013201">
    <property type="entry name" value="Prot_inhib_I29"/>
</dbReference>
<evidence type="ECO:0000313" key="3">
    <source>
        <dbReference type="EMBL" id="KAG5596096.1"/>
    </source>
</evidence>
<name>A0A9J5Y972_SOLCO</name>
<evidence type="ECO:0000313" key="4">
    <source>
        <dbReference type="Proteomes" id="UP000824120"/>
    </source>
</evidence>
<dbReference type="SMART" id="SM00848">
    <property type="entry name" value="Inhibitor_I29"/>
    <property type="match status" value="1"/>
</dbReference>
<protein>
    <recommendedName>
        <fullName evidence="2">Cathepsin propeptide inhibitor domain-containing protein</fullName>
    </recommendedName>
</protein>
<dbReference type="Pfam" id="PF08246">
    <property type="entry name" value="Inhibitor_I29"/>
    <property type="match status" value="1"/>
</dbReference>
<dbReference type="AlphaFoldDB" id="A0A9J5Y972"/>
<keyword evidence="1" id="KW-0732">Signal</keyword>
<feature type="domain" description="Cathepsin propeptide inhibitor" evidence="2">
    <location>
        <begin position="57"/>
        <end position="113"/>
    </location>
</feature>
<sequence length="203" mass="23061">MSSLSLLLVLIAGLLAAALAGPATFADENPIRQVVVSEELENGILQVVGQTRNALSFARFAIRHRKRYESVEEIKQRFEIFLDNLKMIRSHNSKGLSYKLGVNEFTDLTWDEFRRHKLGASQNCSATTKGNLKLTNVVLPETMVECTELNYAIIKIETLNIHPPCAALISVFNWLQEDYFFDPNEHQISNFVIIEGLEGRWYC</sequence>
<feature type="chain" id="PRO_5039906193" description="Cathepsin propeptide inhibitor domain-containing protein" evidence="1">
    <location>
        <begin position="21"/>
        <end position="203"/>
    </location>
</feature>